<feature type="transmembrane region" description="Helical" evidence="1">
    <location>
        <begin position="432"/>
        <end position="456"/>
    </location>
</feature>
<dbReference type="Pfam" id="PF25105">
    <property type="entry name" value="DUF7813"/>
    <property type="match status" value="1"/>
</dbReference>
<dbReference type="AlphaFoldDB" id="A0AAV0PMJ6"/>
<proteinExistence type="predicted"/>
<sequence length="481" mass="55031">MTDQPQRLSIDNLRRTTNLIRQATASFSSNLFTFLFLSLLLFSFRALVENGTHLLTSFIDRDPSLKSLLSRLDLAGHHLHHQDPNTIHNHNPRFHRRPHHRRPFLHLTRVGTLDDDFFSGDDDSDRSLFGPNRKIPPNASSVILNNFQLGFGFSQFVVDNGIRVPEIVRSGVQFKADSLRFDDSRAEEIDYDDNGNHQPEDENGSSMGLQKGRDLDGVVDFHFFVKGFELGRQDAAALFYLISFLSAAYGWVILGFTAMYSWILGIVFVAVVNDLLERFSSFVGILWDGSRLGLKRLTGFILMRWAVRDALTQLVGLWYFGEIEDQYSFFKLFVRLKLMPFSVMSPWIGGYEKEISGFLFTWFLLDTLVGLVFAVDAWVTIVDSRRTGREIVKEGCYMISTMFHQAVQLKCMEAILCGSATRWVLARVLGKYLAAMLQSVVEVYFMVAWLIFYFAARCKEANSEGRRFGRRELEGLIDGLR</sequence>
<dbReference type="PANTHER" id="PTHR36353:SF1">
    <property type="entry name" value="TRANSMEMBRANE PROTEIN"/>
    <property type="match status" value="1"/>
</dbReference>
<name>A0AAV0PMJ6_9ROSI</name>
<gene>
    <name evidence="2" type="ORF">LITE_LOCUS38903</name>
</gene>
<keyword evidence="3" id="KW-1185">Reference proteome</keyword>
<protein>
    <submittedName>
        <fullName evidence="2">Uncharacterized protein</fullName>
    </submittedName>
</protein>
<comment type="caution">
    <text evidence="2">The sequence shown here is derived from an EMBL/GenBank/DDBJ whole genome shotgun (WGS) entry which is preliminary data.</text>
</comment>
<accession>A0AAV0PMJ6</accession>
<reference evidence="2" key="1">
    <citation type="submission" date="2022-08" db="EMBL/GenBank/DDBJ databases">
        <authorList>
            <person name="Gutierrez-Valencia J."/>
        </authorList>
    </citation>
    <scope>NUCLEOTIDE SEQUENCE</scope>
</reference>
<evidence type="ECO:0000256" key="1">
    <source>
        <dbReference type="SAM" id="Phobius"/>
    </source>
</evidence>
<evidence type="ECO:0000313" key="2">
    <source>
        <dbReference type="EMBL" id="CAI0471443.1"/>
    </source>
</evidence>
<dbReference type="InterPro" id="IPR056715">
    <property type="entry name" value="DUF7813"/>
</dbReference>
<keyword evidence="1" id="KW-0472">Membrane</keyword>
<dbReference type="EMBL" id="CAMGYJ010000009">
    <property type="protein sequence ID" value="CAI0471443.1"/>
    <property type="molecule type" value="Genomic_DNA"/>
</dbReference>
<keyword evidence="1" id="KW-1133">Transmembrane helix</keyword>
<feature type="transmembrane region" description="Helical" evidence="1">
    <location>
        <begin position="358"/>
        <end position="379"/>
    </location>
</feature>
<evidence type="ECO:0000313" key="3">
    <source>
        <dbReference type="Proteomes" id="UP001154282"/>
    </source>
</evidence>
<keyword evidence="1" id="KW-0812">Transmembrane</keyword>
<organism evidence="2 3">
    <name type="scientific">Linum tenue</name>
    <dbReference type="NCBI Taxonomy" id="586396"/>
    <lineage>
        <taxon>Eukaryota</taxon>
        <taxon>Viridiplantae</taxon>
        <taxon>Streptophyta</taxon>
        <taxon>Embryophyta</taxon>
        <taxon>Tracheophyta</taxon>
        <taxon>Spermatophyta</taxon>
        <taxon>Magnoliopsida</taxon>
        <taxon>eudicotyledons</taxon>
        <taxon>Gunneridae</taxon>
        <taxon>Pentapetalae</taxon>
        <taxon>rosids</taxon>
        <taxon>fabids</taxon>
        <taxon>Malpighiales</taxon>
        <taxon>Linaceae</taxon>
        <taxon>Linum</taxon>
    </lineage>
</organism>
<dbReference type="PANTHER" id="PTHR36353">
    <property type="entry name" value="TRANSMEMBRANE PROTEIN"/>
    <property type="match status" value="1"/>
</dbReference>
<feature type="transmembrane region" description="Helical" evidence="1">
    <location>
        <begin position="31"/>
        <end position="48"/>
    </location>
</feature>
<dbReference type="Proteomes" id="UP001154282">
    <property type="component" value="Unassembled WGS sequence"/>
</dbReference>